<dbReference type="EMBL" id="WUBI01000007">
    <property type="protein sequence ID" value="MWV47314.1"/>
    <property type="molecule type" value="Genomic_DNA"/>
</dbReference>
<name>A0A7X3LLB3_9BACL</name>
<evidence type="ECO:0000313" key="3">
    <source>
        <dbReference type="EMBL" id="MWV47314.1"/>
    </source>
</evidence>
<dbReference type="InterPro" id="IPR024623">
    <property type="entry name" value="YtxH"/>
</dbReference>
<dbReference type="PANTHER" id="PTHR35792">
    <property type="entry name" value="GENERAL STRESS PROTEIN"/>
    <property type="match status" value="1"/>
</dbReference>
<keyword evidence="2" id="KW-0472">Membrane</keyword>
<reference evidence="3 4" key="1">
    <citation type="submission" date="2019-12" db="EMBL/GenBank/DDBJ databases">
        <title>Paenibacillus sp. nov., an endophytic bacterium isolated from the stem of Dendrobium.</title>
        <authorList>
            <person name="Zhao R."/>
        </authorList>
    </citation>
    <scope>NUCLEOTIDE SEQUENCE [LARGE SCALE GENOMIC DNA]</scope>
    <source>
        <strain evidence="3 4">HJL G12</strain>
    </source>
</reference>
<dbReference type="PANTHER" id="PTHR35792:SF1">
    <property type="entry name" value="SLL0268 PROTEIN"/>
    <property type="match status" value="1"/>
</dbReference>
<keyword evidence="2" id="KW-0812">Transmembrane</keyword>
<keyword evidence="4" id="KW-1185">Reference proteome</keyword>
<sequence>MNKAETEYPVQSSSTFFKGALIGGLIGAAAALLFAPKPGRELRGDLTDKISTMTDKTKEVACVVGEKATDLAKSVSSKTTELAKSVNEGKNSIMESVKQASADVSDDVKDASKDLKDASEDASRDVRKEMNKTSY</sequence>
<protein>
    <submittedName>
        <fullName evidence="3">YtxH domain-containing protein</fullName>
    </submittedName>
</protein>
<feature type="compositionally biased region" description="Basic and acidic residues" evidence="1">
    <location>
        <begin position="106"/>
        <end position="135"/>
    </location>
</feature>
<evidence type="ECO:0000256" key="2">
    <source>
        <dbReference type="SAM" id="Phobius"/>
    </source>
</evidence>
<feature type="region of interest" description="Disordered" evidence="1">
    <location>
        <begin position="97"/>
        <end position="135"/>
    </location>
</feature>
<gene>
    <name evidence="3" type="ORF">GRF59_27340</name>
</gene>
<comment type="caution">
    <text evidence="3">The sequence shown here is derived from an EMBL/GenBank/DDBJ whole genome shotgun (WGS) entry which is preliminary data.</text>
</comment>
<dbReference type="AlphaFoldDB" id="A0A7X3LLB3"/>
<accession>A0A7X3LLB3</accession>
<dbReference type="Gene3D" id="1.20.120.20">
    <property type="entry name" value="Apolipoprotein"/>
    <property type="match status" value="1"/>
</dbReference>
<evidence type="ECO:0000256" key="1">
    <source>
        <dbReference type="SAM" id="MobiDB-lite"/>
    </source>
</evidence>
<dbReference type="RefSeq" id="WP_160500912.1">
    <property type="nucleotide sequence ID" value="NZ_WUBI01000007.1"/>
</dbReference>
<organism evidence="3 4">
    <name type="scientific">Paenibacillus dendrobii</name>
    <dbReference type="NCBI Taxonomy" id="2691084"/>
    <lineage>
        <taxon>Bacteria</taxon>
        <taxon>Bacillati</taxon>
        <taxon>Bacillota</taxon>
        <taxon>Bacilli</taxon>
        <taxon>Bacillales</taxon>
        <taxon>Paenibacillaceae</taxon>
        <taxon>Paenibacillus</taxon>
    </lineage>
</organism>
<dbReference type="Pfam" id="PF12732">
    <property type="entry name" value="YtxH"/>
    <property type="match status" value="1"/>
</dbReference>
<dbReference type="InterPro" id="IPR052928">
    <property type="entry name" value="Desiccation-related_membrane"/>
</dbReference>
<keyword evidence="2" id="KW-1133">Transmembrane helix</keyword>
<feature type="transmembrane region" description="Helical" evidence="2">
    <location>
        <begin position="16"/>
        <end position="35"/>
    </location>
</feature>
<proteinExistence type="predicted"/>
<dbReference type="Proteomes" id="UP000460318">
    <property type="component" value="Unassembled WGS sequence"/>
</dbReference>
<evidence type="ECO:0000313" key="4">
    <source>
        <dbReference type="Proteomes" id="UP000460318"/>
    </source>
</evidence>